<reference evidence="4" key="1">
    <citation type="submission" date="2024-02" db="UniProtKB">
        <authorList>
            <consortium name="WormBaseParasite"/>
        </authorList>
    </citation>
    <scope>IDENTIFICATION</scope>
</reference>
<name>A0AAF3FH82_9BILA</name>
<dbReference type="InterPro" id="IPR002602">
    <property type="entry name" value="DB"/>
</dbReference>
<dbReference type="PANTHER" id="PTHR21679:SF5">
    <property type="entry name" value="DOMAIN OF UNKNOWN FUNCTION DB DOMAIN-CONTAINING PROTEIN"/>
    <property type="match status" value="1"/>
</dbReference>
<organism evidence="3 4">
    <name type="scientific">Mesorhabditis belari</name>
    <dbReference type="NCBI Taxonomy" id="2138241"/>
    <lineage>
        <taxon>Eukaryota</taxon>
        <taxon>Metazoa</taxon>
        <taxon>Ecdysozoa</taxon>
        <taxon>Nematoda</taxon>
        <taxon>Chromadorea</taxon>
        <taxon>Rhabditida</taxon>
        <taxon>Rhabditina</taxon>
        <taxon>Rhabditomorpha</taxon>
        <taxon>Rhabditoidea</taxon>
        <taxon>Rhabditidae</taxon>
        <taxon>Mesorhabditinae</taxon>
        <taxon>Mesorhabditis</taxon>
    </lineage>
</organism>
<feature type="domain" description="Domain of unknown function DB" evidence="2">
    <location>
        <begin position="295"/>
        <end position="391"/>
    </location>
</feature>
<proteinExistence type="predicted"/>
<evidence type="ECO:0000259" key="2">
    <source>
        <dbReference type="Pfam" id="PF01682"/>
    </source>
</evidence>
<evidence type="ECO:0000313" key="4">
    <source>
        <dbReference type="WBParaSite" id="MBELARI_LOCUS5438"/>
    </source>
</evidence>
<feature type="signal peptide" evidence="1">
    <location>
        <begin position="1"/>
        <end position="17"/>
    </location>
</feature>
<accession>A0AAF3FH82</accession>
<evidence type="ECO:0000256" key="1">
    <source>
        <dbReference type="SAM" id="SignalP"/>
    </source>
</evidence>
<keyword evidence="1" id="KW-0732">Signal</keyword>
<dbReference type="AlphaFoldDB" id="A0AAF3FH82"/>
<dbReference type="Proteomes" id="UP000887575">
    <property type="component" value="Unassembled WGS sequence"/>
</dbReference>
<protein>
    <recommendedName>
        <fullName evidence="2">Domain of unknown function DB domain-containing protein</fullName>
    </recommendedName>
</protein>
<dbReference type="WBParaSite" id="MBELARI_LOCUS5438">
    <property type="protein sequence ID" value="MBELARI_LOCUS5438"/>
    <property type="gene ID" value="MBELARI_LOCUS5438"/>
</dbReference>
<keyword evidence="3" id="KW-1185">Reference proteome</keyword>
<sequence length="397" mass="43068">MFSRSSVLFLLLRSVISIDPFTANLDCLRINVAFCCTSRIRSACPGLCSNIDCSPSFYRGMFSTDEDIQEGTVSVDSSIQRKEAPTIVVTSTSNPFPTLVPETKIAPVTETTVIPITEIMETTKTAKTTAITEMEKETAEIATTIGIWHLGEFGTEASTITIPIETTSLVTDLPITMESRATRVPRIRVTPDPRIIPPPDELAFISDIDENELNEDGSEIQPATSDFLHHHRSQLPEIWMTQFSSSTEFPSVPAASPANDRIFASTISNEQVCGVGPEYSPCIPLDVASARLLSCLQSKNLPIGCQKLARYDVTQKEVRGALDRGACGLLHIAPFLECASQKGDNVECCKTKGVHTKGGQQCLSFCSSGPISPGIQHLSCSSAMQEMLQCHHAGLKP</sequence>
<evidence type="ECO:0000313" key="3">
    <source>
        <dbReference type="Proteomes" id="UP000887575"/>
    </source>
</evidence>
<feature type="chain" id="PRO_5042072026" description="Domain of unknown function DB domain-containing protein" evidence="1">
    <location>
        <begin position="18"/>
        <end position="397"/>
    </location>
</feature>
<dbReference type="Pfam" id="PF01682">
    <property type="entry name" value="DB"/>
    <property type="match status" value="1"/>
</dbReference>
<dbReference type="PANTHER" id="PTHR21679">
    <property type="entry name" value="DOMAIN OF UNKNOWN FUNCTION DB DOMAIN-CONTAINING PROTEIN-RELATED"/>
    <property type="match status" value="1"/>
</dbReference>